<dbReference type="Proteomes" id="UP000885797">
    <property type="component" value="Unassembled WGS sequence"/>
</dbReference>
<dbReference type="Gene3D" id="3.10.310.10">
    <property type="entry name" value="Diaminopimelate Epimerase, Chain A, domain 1"/>
    <property type="match status" value="1"/>
</dbReference>
<gene>
    <name evidence="1" type="ORF">ENJ63_03615</name>
</gene>
<protein>
    <submittedName>
        <fullName evidence="1">Diaminopimelate epimerase</fullName>
    </submittedName>
</protein>
<sequence length="47" mass="5286">MADPIRFKKMHGSGNDFILVDNRKMAIPLERGPEVAQMLCRPKFGIG</sequence>
<dbReference type="AlphaFoldDB" id="A0A7V2WTB0"/>
<organism evidence="1">
    <name type="scientific">Dissulfuribacter thermophilus</name>
    <dbReference type="NCBI Taxonomy" id="1156395"/>
    <lineage>
        <taxon>Bacteria</taxon>
        <taxon>Pseudomonadati</taxon>
        <taxon>Thermodesulfobacteriota</taxon>
        <taxon>Dissulfuribacteria</taxon>
        <taxon>Dissulfuribacterales</taxon>
        <taxon>Dissulfuribacteraceae</taxon>
        <taxon>Dissulfuribacter</taxon>
    </lineage>
</organism>
<comment type="caution">
    <text evidence="1">The sequence shown here is derived from an EMBL/GenBank/DDBJ whole genome shotgun (WGS) entry which is preliminary data.</text>
</comment>
<evidence type="ECO:0000313" key="1">
    <source>
        <dbReference type="EMBL" id="HFC46948.1"/>
    </source>
</evidence>
<name>A0A7V2WTB0_9BACT</name>
<feature type="non-terminal residue" evidence="1">
    <location>
        <position position="47"/>
    </location>
</feature>
<dbReference type="SUPFAM" id="SSF54506">
    <property type="entry name" value="Diaminopimelate epimerase-like"/>
    <property type="match status" value="1"/>
</dbReference>
<proteinExistence type="predicted"/>
<reference evidence="1" key="1">
    <citation type="journal article" date="2020" name="mSystems">
        <title>Genome- and Community-Level Interaction Insights into Carbon Utilization and Element Cycling Functions of Hydrothermarchaeota in Hydrothermal Sediment.</title>
        <authorList>
            <person name="Zhou Z."/>
            <person name="Liu Y."/>
            <person name="Xu W."/>
            <person name="Pan J."/>
            <person name="Luo Z.H."/>
            <person name="Li M."/>
        </authorList>
    </citation>
    <scope>NUCLEOTIDE SEQUENCE [LARGE SCALE GENOMIC DNA]</scope>
    <source>
        <strain evidence="1">HyVt-503</strain>
    </source>
</reference>
<dbReference type="EMBL" id="DRND01000284">
    <property type="protein sequence ID" value="HFC46948.1"/>
    <property type="molecule type" value="Genomic_DNA"/>
</dbReference>
<accession>A0A7V2WTB0</accession>